<evidence type="ECO:0000313" key="1">
    <source>
        <dbReference type="EMBL" id="CAG8519744.1"/>
    </source>
</evidence>
<dbReference type="AlphaFoldDB" id="A0A9N9A840"/>
<dbReference type="Proteomes" id="UP000789706">
    <property type="component" value="Unassembled WGS sequence"/>
</dbReference>
<accession>A0A9N9A840</accession>
<proteinExistence type="predicted"/>
<dbReference type="EMBL" id="CAJVPK010000509">
    <property type="protein sequence ID" value="CAG8519744.1"/>
    <property type="molecule type" value="Genomic_DNA"/>
</dbReference>
<evidence type="ECO:0000313" key="2">
    <source>
        <dbReference type="Proteomes" id="UP000789706"/>
    </source>
</evidence>
<gene>
    <name evidence="1" type="ORF">DEBURN_LOCUS5598</name>
</gene>
<comment type="caution">
    <text evidence="1">The sequence shown here is derived from an EMBL/GenBank/DDBJ whole genome shotgun (WGS) entry which is preliminary data.</text>
</comment>
<sequence length="61" mass="6482">MSTKAPNCNCDETCNCGSMSAETCTCPKDHTKDTKGKTPTTKDETKTCVLALALKENAVVL</sequence>
<name>A0A9N9A840_9GLOM</name>
<protein>
    <submittedName>
        <fullName evidence="1">7593_t:CDS:1</fullName>
    </submittedName>
</protein>
<reference evidence="1" key="1">
    <citation type="submission" date="2021-06" db="EMBL/GenBank/DDBJ databases">
        <authorList>
            <person name="Kallberg Y."/>
            <person name="Tangrot J."/>
            <person name="Rosling A."/>
        </authorList>
    </citation>
    <scope>NUCLEOTIDE SEQUENCE</scope>
    <source>
        <strain evidence="1">AZ414A</strain>
    </source>
</reference>
<organism evidence="1 2">
    <name type="scientific">Diversispora eburnea</name>
    <dbReference type="NCBI Taxonomy" id="1213867"/>
    <lineage>
        <taxon>Eukaryota</taxon>
        <taxon>Fungi</taxon>
        <taxon>Fungi incertae sedis</taxon>
        <taxon>Mucoromycota</taxon>
        <taxon>Glomeromycotina</taxon>
        <taxon>Glomeromycetes</taxon>
        <taxon>Diversisporales</taxon>
        <taxon>Diversisporaceae</taxon>
        <taxon>Diversispora</taxon>
    </lineage>
</organism>
<keyword evidence="2" id="KW-1185">Reference proteome</keyword>